<keyword evidence="3" id="KW-0862">Zinc</keyword>
<dbReference type="Gene3D" id="2.20.25.240">
    <property type="match status" value="1"/>
</dbReference>
<keyword evidence="2" id="KW-0863">Zinc-finger</keyword>
<keyword evidence="1" id="KW-0479">Metal-binding</keyword>
<evidence type="ECO:0000259" key="4">
    <source>
        <dbReference type="Pfam" id="PF04500"/>
    </source>
</evidence>
<dbReference type="GO" id="GO:0008270">
    <property type="term" value="F:zinc ion binding"/>
    <property type="evidence" value="ECO:0007669"/>
    <property type="project" value="UniProtKB-KW"/>
</dbReference>
<dbReference type="WBParaSite" id="jg10901">
    <property type="protein sequence ID" value="jg10901"/>
    <property type="gene ID" value="jg10901"/>
</dbReference>
<protein>
    <submittedName>
        <fullName evidence="6">FLYWCH-type domain-containing protein</fullName>
    </submittedName>
</protein>
<organism evidence="5 6">
    <name type="scientific">Ditylenchus dipsaci</name>
    <dbReference type="NCBI Taxonomy" id="166011"/>
    <lineage>
        <taxon>Eukaryota</taxon>
        <taxon>Metazoa</taxon>
        <taxon>Ecdysozoa</taxon>
        <taxon>Nematoda</taxon>
        <taxon>Chromadorea</taxon>
        <taxon>Rhabditida</taxon>
        <taxon>Tylenchina</taxon>
        <taxon>Tylenchomorpha</taxon>
        <taxon>Sphaerularioidea</taxon>
        <taxon>Anguinidae</taxon>
        <taxon>Anguininae</taxon>
        <taxon>Ditylenchus</taxon>
    </lineage>
</organism>
<evidence type="ECO:0000256" key="3">
    <source>
        <dbReference type="ARBA" id="ARBA00022833"/>
    </source>
</evidence>
<proteinExistence type="predicted"/>
<evidence type="ECO:0000313" key="6">
    <source>
        <dbReference type="WBParaSite" id="jg10901"/>
    </source>
</evidence>
<name>A0A915CNK6_9BILA</name>
<feature type="domain" description="FLYWCH-type" evidence="4">
    <location>
        <begin position="4"/>
        <end position="57"/>
    </location>
</feature>
<accession>A0A915CNK6</accession>
<evidence type="ECO:0000313" key="5">
    <source>
        <dbReference type="Proteomes" id="UP000887574"/>
    </source>
</evidence>
<evidence type="ECO:0000256" key="2">
    <source>
        <dbReference type="ARBA" id="ARBA00022771"/>
    </source>
</evidence>
<dbReference type="Pfam" id="PF04500">
    <property type="entry name" value="FLYWCH"/>
    <property type="match status" value="1"/>
</dbReference>
<sequence>MAEIKSKKGKVMAVCGNYPMRKDYVSANKLTQYWRCSMEGCHARTQSAFGSLVLKETRAHDLRGGSPATIETRTRLTKVRKDAMENLAASSQSILTNAKAGTSQAVIESLSAYFNIKRIVTEKPP</sequence>
<keyword evidence="5" id="KW-1185">Reference proteome</keyword>
<evidence type="ECO:0000256" key="1">
    <source>
        <dbReference type="ARBA" id="ARBA00022723"/>
    </source>
</evidence>
<dbReference type="InterPro" id="IPR007588">
    <property type="entry name" value="Znf_FLYWCH"/>
</dbReference>
<dbReference type="AlphaFoldDB" id="A0A915CNK6"/>
<dbReference type="Proteomes" id="UP000887574">
    <property type="component" value="Unplaced"/>
</dbReference>
<reference evidence="6" key="1">
    <citation type="submission" date="2022-11" db="UniProtKB">
        <authorList>
            <consortium name="WormBaseParasite"/>
        </authorList>
    </citation>
    <scope>IDENTIFICATION</scope>
</reference>